<evidence type="ECO:0000256" key="5">
    <source>
        <dbReference type="PROSITE-ProRule" id="PRU00546"/>
    </source>
</evidence>
<dbReference type="Gene3D" id="2.60.260.20">
    <property type="entry name" value="Urease metallochaperone UreE, N-terminal domain"/>
    <property type="match status" value="2"/>
</dbReference>
<feature type="region of interest" description="Disordered" evidence="6">
    <location>
        <begin position="76"/>
        <end position="95"/>
    </location>
</feature>
<dbReference type="GO" id="GO:0030544">
    <property type="term" value="F:Hsp70 protein binding"/>
    <property type="evidence" value="ECO:0007669"/>
    <property type="project" value="InterPro"/>
</dbReference>
<sequence>MVRETFFYDILSVSTSATTEEISKSFKKLALKCHPDKTNRDPELTEKFKQITRAYEVLRDPKQRDIYDKYGEAGIDGTVQESTSNTTASNTRNHRRTHSFATDIFSQVFHDINNMFATHNAMFEGPQMSGGFPGFSSNQHMQKHVEPLGEPLENTLIHGEDIFHTCEVNLADMVYGKVIKLSLPKNMKCVQCNGYGGVNPKTCRVCLGSGKVMITYYNQFSRFQQSGSCAACHGTGVFIRDADRCVYCNMGYLESTKILKVVVPPGANTGDRIIIKGEADEGRNIIPGDVVIKLKQRQHPYLVRKYNDLYMDHTIDLKTALLGGEITIPDFLKEGQSLKIYINVHGYKSLNNEKVHAGEVVGTIRSGEPKQVKGLGVPKNNRIRNGIIVQDSLQQNVSKQTMFDLNKYSRGNLFINFHVKLPRIENFSENDLVQLNHIFNNVPNSNDMNNDHGNIIESNLANLPGSRANPIVLEATPSVSESPSRESNGSIKLDFSNIGINDGTNTTGRDNSSHPYFEEAQNKRRRFESDLGCGIANPI</sequence>
<feature type="zinc finger region" description="CR-type" evidence="5">
    <location>
        <begin position="176"/>
        <end position="257"/>
    </location>
</feature>
<dbReference type="GO" id="GO:0008270">
    <property type="term" value="F:zinc ion binding"/>
    <property type="evidence" value="ECO:0007669"/>
    <property type="project" value="UniProtKB-KW"/>
</dbReference>
<organism evidence="9 10">
    <name type="scientific">Candida albicans P78048</name>
    <dbReference type="NCBI Taxonomy" id="1094989"/>
    <lineage>
        <taxon>Eukaryota</taxon>
        <taxon>Fungi</taxon>
        <taxon>Dikarya</taxon>
        <taxon>Ascomycota</taxon>
        <taxon>Saccharomycotina</taxon>
        <taxon>Pichiomycetes</taxon>
        <taxon>Debaryomycetaceae</taxon>
        <taxon>Candida/Lodderomyces clade</taxon>
        <taxon>Candida</taxon>
    </lineage>
</organism>
<evidence type="ECO:0000313" key="10">
    <source>
        <dbReference type="Proteomes" id="UP000030161"/>
    </source>
</evidence>
<accession>A0AB34PIY6</accession>
<feature type="compositionally biased region" description="Low complexity" evidence="6">
    <location>
        <begin position="82"/>
        <end position="91"/>
    </location>
</feature>
<dbReference type="InterPro" id="IPR002939">
    <property type="entry name" value="DnaJ_C"/>
</dbReference>
<feature type="compositionally biased region" description="Polar residues" evidence="6">
    <location>
        <begin position="498"/>
        <end position="514"/>
    </location>
</feature>
<keyword evidence="3 5" id="KW-0863">Zinc-finger</keyword>
<dbReference type="CDD" id="cd10747">
    <property type="entry name" value="DnaJ_C"/>
    <property type="match status" value="1"/>
</dbReference>
<dbReference type="InterPro" id="IPR001305">
    <property type="entry name" value="HSP_DnaJ_Cys-rich_dom"/>
</dbReference>
<dbReference type="CDD" id="cd06257">
    <property type="entry name" value="DnaJ"/>
    <property type="match status" value="1"/>
</dbReference>
<dbReference type="PROSITE" id="PS00636">
    <property type="entry name" value="DNAJ_1"/>
    <property type="match status" value="1"/>
</dbReference>
<dbReference type="GO" id="GO:0006457">
    <property type="term" value="P:protein folding"/>
    <property type="evidence" value="ECO:0007669"/>
    <property type="project" value="InterPro"/>
</dbReference>
<dbReference type="AlphaFoldDB" id="A0AB34PIY6"/>
<dbReference type="InterPro" id="IPR018253">
    <property type="entry name" value="DnaJ_domain_CS"/>
</dbReference>
<dbReference type="InterPro" id="IPR008971">
    <property type="entry name" value="HSP40/DnaJ_pept-bd"/>
</dbReference>
<name>A0AB34PIY6_CANAX</name>
<dbReference type="InterPro" id="IPR036869">
    <property type="entry name" value="J_dom_sf"/>
</dbReference>
<protein>
    <submittedName>
        <fullName evidence="9">Uncharacterized protein</fullName>
    </submittedName>
</protein>
<evidence type="ECO:0000259" key="7">
    <source>
        <dbReference type="PROSITE" id="PS50076"/>
    </source>
</evidence>
<dbReference type="Gene3D" id="1.10.287.110">
    <property type="entry name" value="DnaJ domain"/>
    <property type="match status" value="1"/>
</dbReference>
<feature type="domain" description="J" evidence="7">
    <location>
        <begin position="6"/>
        <end position="71"/>
    </location>
</feature>
<evidence type="ECO:0000256" key="4">
    <source>
        <dbReference type="ARBA" id="ARBA00022833"/>
    </source>
</evidence>
<dbReference type="PANTHER" id="PTHR43888">
    <property type="entry name" value="DNAJ-LIKE-2, ISOFORM A-RELATED"/>
    <property type="match status" value="1"/>
</dbReference>
<dbReference type="Pfam" id="PF00684">
    <property type="entry name" value="DnaJ_CXXCXGXG"/>
    <property type="match status" value="1"/>
</dbReference>
<dbReference type="InterPro" id="IPR044713">
    <property type="entry name" value="DNJA1/2-like"/>
</dbReference>
<evidence type="ECO:0000256" key="1">
    <source>
        <dbReference type="ARBA" id="ARBA00022723"/>
    </source>
</evidence>
<feature type="region of interest" description="Disordered" evidence="6">
    <location>
        <begin position="477"/>
        <end position="515"/>
    </location>
</feature>
<dbReference type="SUPFAM" id="SSF57938">
    <property type="entry name" value="DnaJ/Hsp40 cysteine-rich domain"/>
    <property type="match status" value="1"/>
</dbReference>
<keyword evidence="1 5" id="KW-0479">Metal-binding</keyword>
<dbReference type="PROSITE" id="PS50076">
    <property type="entry name" value="DNAJ_2"/>
    <property type="match status" value="1"/>
</dbReference>
<dbReference type="SUPFAM" id="SSF46565">
    <property type="entry name" value="Chaperone J-domain"/>
    <property type="match status" value="1"/>
</dbReference>
<dbReference type="PROSITE" id="PS51188">
    <property type="entry name" value="ZF_CR"/>
    <property type="match status" value="1"/>
</dbReference>
<dbReference type="InterPro" id="IPR001623">
    <property type="entry name" value="DnaJ_domain"/>
</dbReference>
<dbReference type="FunFam" id="1.10.287.110:FF:000245">
    <property type="entry name" value="DnaJ domain containing protein"/>
    <property type="match status" value="1"/>
</dbReference>
<evidence type="ECO:0000256" key="6">
    <source>
        <dbReference type="SAM" id="MobiDB-lite"/>
    </source>
</evidence>
<feature type="compositionally biased region" description="Polar residues" evidence="6">
    <location>
        <begin position="477"/>
        <end position="490"/>
    </location>
</feature>
<keyword evidence="4 5" id="KW-0862">Zinc</keyword>
<dbReference type="GO" id="GO:0051082">
    <property type="term" value="F:unfolded protein binding"/>
    <property type="evidence" value="ECO:0007669"/>
    <property type="project" value="InterPro"/>
</dbReference>
<dbReference type="Gene3D" id="2.10.230.10">
    <property type="entry name" value="Heat shock protein DnaJ, cysteine-rich domain"/>
    <property type="match status" value="1"/>
</dbReference>
<dbReference type="SUPFAM" id="SSF49493">
    <property type="entry name" value="HSP40/DnaJ peptide-binding domain"/>
    <property type="match status" value="2"/>
</dbReference>
<dbReference type="Pfam" id="PF01556">
    <property type="entry name" value="DnaJ_C"/>
    <property type="match status" value="1"/>
</dbReference>
<evidence type="ECO:0000313" key="9">
    <source>
        <dbReference type="EMBL" id="KGR01209.1"/>
    </source>
</evidence>
<comment type="caution">
    <text evidence="9">The sequence shown here is derived from an EMBL/GenBank/DDBJ whole genome shotgun (WGS) entry which is preliminary data.</text>
</comment>
<feature type="domain" description="CR-type" evidence="8">
    <location>
        <begin position="176"/>
        <end position="257"/>
    </location>
</feature>
<reference evidence="9 10" key="1">
    <citation type="submission" date="2013-12" db="EMBL/GenBank/DDBJ databases">
        <title>The Genome Sequence of Candida albicans P78048.</title>
        <authorList>
            <consortium name="The Broad Institute Genome Sequencing Platform"/>
            <consortium name="The Broad Institute Genome Sequencing Center for Infectious Disease"/>
            <person name="Cuomo C."/>
            <person name="Bennett R."/>
            <person name="Hirakawa M."/>
            <person name="Noverr M."/>
            <person name="Mitchell A."/>
            <person name="Young S.K."/>
            <person name="Zeng Q."/>
            <person name="Gargeya S."/>
            <person name="Fitzgerald M."/>
            <person name="Abouelleil A."/>
            <person name="Alvarado L."/>
            <person name="Berlin A.M."/>
            <person name="Chapman S.B."/>
            <person name="Dewar J."/>
            <person name="Goldberg J."/>
            <person name="Griggs A."/>
            <person name="Gujja S."/>
            <person name="Hansen M."/>
            <person name="Howarth C."/>
            <person name="Imamovic A."/>
            <person name="Larimer J."/>
            <person name="McCowan C."/>
            <person name="Murphy C."/>
            <person name="Pearson M."/>
            <person name="Priest M."/>
            <person name="Roberts A."/>
            <person name="Saif S."/>
            <person name="Shea T."/>
            <person name="Sykes S."/>
            <person name="Wortman J."/>
            <person name="Nusbaum C."/>
            <person name="Birren B."/>
        </authorList>
    </citation>
    <scope>NUCLEOTIDE SEQUENCE [LARGE SCALE GENOMIC DNA]</scope>
    <source>
        <strain evidence="9 10">P78048</strain>
    </source>
</reference>
<dbReference type="CDD" id="cd10719">
    <property type="entry name" value="DnaJ_zf"/>
    <property type="match status" value="1"/>
</dbReference>
<evidence type="ECO:0000256" key="3">
    <source>
        <dbReference type="ARBA" id="ARBA00022771"/>
    </source>
</evidence>
<evidence type="ECO:0000259" key="8">
    <source>
        <dbReference type="PROSITE" id="PS51188"/>
    </source>
</evidence>
<evidence type="ECO:0000256" key="2">
    <source>
        <dbReference type="ARBA" id="ARBA00022737"/>
    </source>
</evidence>
<dbReference type="PRINTS" id="PR00625">
    <property type="entry name" value="JDOMAIN"/>
</dbReference>
<gene>
    <name evidence="9" type="ORF">MG3_06213</name>
</gene>
<dbReference type="Proteomes" id="UP000030161">
    <property type="component" value="Unassembled WGS sequence"/>
</dbReference>
<dbReference type="EMBL" id="AJIX01000056">
    <property type="protein sequence ID" value="KGR01209.1"/>
    <property type="molecule type" value="Genomic_DNA"/>
</dbReference>
<dbReference type="InterPro" id="IPR036410">
    <property type="entry name" value="HSP_DnaJ_Cys-rich_dom_sf"/>
</dbReference>
<proteinExistence type="predicted"/>
<dbReference type="Pfam" id="PF00226">
    <property type="entry name" value="DnaJ"/>
    <property type="match status" value="1"/>
</dbReference>
<dbReference type="SMART" id="SM00271">
    <property type="entry name" value="DnaJ"/>
    <property type="match status" value="1"/>
</dbReference>
<keyword evidence="2" id="KW-0677">Repeat</keyword>